<dbReference type="Proteomes" id="UP000821845">
    <property type="component" value="Chromosome 1"/>
</dbReference>
<reference evidence="1" key="1">
    <citation type="submission" date="2020-05" db="EMBL/GenBank/DDBJ databases">
        <title>Large-scale comparative analyses of tick genomes elucidate their genetic diversity and vector capacities.</title>
        <authorList>
            <person name="Jia N."/>
            <person name="Wang J."/>
            <person name="Shi W."/>
            <person name="Du L."/>
            <person name="Sun Y."/>
            <person name="Zhan W."/>
            <person name="Jiang J."/>
            <person name="Wang Q."/>
            <person name="Zhang B."/>
            <person name="Ji P."/>
            <person name="Sakyi L.B."/>
            <person name="Cui X."/>
            <person name="Yuan T."/>
            <person name="Jiang B."/>
            <person name="Yang W."/>
            <person name="Lam T.T.-Y."/>
            <person name="Chang Q."/>
            <person name="Ding S."/>
            <person name="Wang X."/>
            <person name="Zhu J."/>
            <person name="Ruan X."/>
            <person name="Zhao L."/>
            <person name="Wei J."/>
            <person name="Que T."/>
            <person name="Du C."/>
            <person name="Cheng J."/>
            <person name="Dai P."/>
            <person name="Han X."/>
            <person name="Huang E."/>
            <person name="Gao Y."/>
            <person name="Liu J."/>
            <person name="Shao H."/>
            <person name="Ye R."/>
            <person name="Li L."/>
            <person name="Wei W."/>
            <person name="Wang X."/>
            <person name="Wang C."/>
            <person name="Yang T."/>
            <person name="Huo Q."/>
            <person name="Li W."/>
            <person name="Guo W."/>
            <person name="Chen H."/>
            <person name="Zhou L."/>
            <person name="Ni X."/>
            <person name="Tian J."/>
            <person name="Zhou Y."/>
            <person name="Sheng Y."/>
            <person name="Liu T."/>
            <person name="Pan Y."/>
            <person name="Xia L."/>
            <person name="Li J."/>
            <person name="Zhao F."/>
            <person name="Cao W."/>
        </authorList>
    </citation>
    <scope>NUCLEOTIDE SEQUENCE</scope>
    <source>
        <strain evidence="1">Hyas-2018</strain>
    </source>
</reference>
<name>A0ACB7TLX2_HYAAI</name>
<organism evidence="1 2">
    <name type="scientific">Hyalomma asiaticum</name>
    <name type="common">Tick</name>
    <dbReference type="NCBI Taxonomy" id="266040"/>
    <lineage>
        <taxon>Eukaryota</taxon>
        <taxon>Metazoa</taxon>
        <taxon>Ecdysozoa</taxon>
        <taxon>Arthropoda</taxon>
        <taxon>Chelicerata</taxon>
        <taxon>Arachnida</taxon>
        <taxon>Acari</taxon>
        <taxon>Parasitiformes</taxon>
        <taxon>Ixodida</taxon>
        <taxon>Ixodoidea</taxon>
        <taxon>Ixodidae</taxon>
        <taxon>Hyalomminae</taxon>
        <taxon>Hyalomma</taxon>
    </lineage>
</organism>
<accession>A0ACB7TLX2</accession>
<protein>
    <submittedName>
        <fullName evidence="1">Uncharacterized protein</fullName>
    </submittedName>
</protein>
<gene>
    <name evidence="1" type="ORF">HPB50_017196</name>
</gene>
<dbReference type="EMBL" id="CM023481">
    <property type="protein sequence ID" value="KAH6947144.1"/>
    <property type="molecule type" value="Genomic_DNA"/>
</dbReference>
<evidence type="ECO:0000313" key="2">
    <source>
        <dbReference type="Proteomes" id="UP000821845"/>
    </source>
</evidence>
<keyword evidence="2" id="KW-1185">Reference proteome</keyword>
<sequence>MTWCCAQNCRNCTENGKEFFAVPRAKSAVRRRLQCVLRMGRDRPVPKRPRECEVLHKEQRKKPARVRERAMHEVLEQRTKSTLLPDSDDEALQKTATTKKKTSKNCHLVQKGDSESDEERPTASSSGEGVKVKQEPN</sequence>
<evidence type="ECO:0000313" key="1">
    <source>
        <dbReference type="EMBL" id="KAH6947144.1"/>
    </source>
</evidence>
<comment type="caution">
    <text evidence="1">The sequence shown here is derived from an EMBL/GenBank/DDBJ whole genome shotgun (WGS) entry which is preliminary data.</text>
</comment>
<proteinExistence type="predicted"/>